<dbReference type="KEGG" id="obj:EIO64_17440"/>
<sequence>MDMSKAIREGRDRLGMSQEALAERLGVSRQAVSKWEMGTSVPSPENRRALSEILGTDLQVERETAPPVPLRRWKRLTLAAGLLCLALLAALGWILYSAHQDGWPPPEDPQITGVYFYDAAGQEIAKSDFGWYLFPPDSTVNVAVTFQDGREHTVDQVVLFLYPTGTGVAEERQQIGVRRIRNGRTFALFRWELPTSLYSHLEVQLECKDGQTVSASHWNVIDRDSAF</sequence>
<keyword evidence="2" id="KW-0812">Transmembrane</keyword>
<keyword evidence="1" id="KW-0238">DNA-binding</keyword>
<keyword evidence="2" id="KW-1133">Transmembrane helix</keyword>
<dbReference type="SUPFAM" id="SSF47413">
    <property type="entry name" value="lambda repressor-like DNA-binding domains"/>
    <property type="match status" value="1"/>
</dbReference>
<dbReference type="SMART" id="SM00530">
    <property type="entry name" value="HTH_XRE"/>
    <property type="match status" value="1"/>
</dbReference>
<dbReference type="PANTHER" id="PTHR46558">
    <property type="entry name" value="TRACRIPTIONAL REGULATORY PROTEIN-RELATED-RELATED"/>
    <property type="match status" value="1"/>
</dbReference>
<name>A0A856I4S8_9FIRM</name>
<feature type="transmembrane region" description="Helical" evidence="2">
    <location>
        <begin position="76"/>
        <end position="96"/>
    </location>
</feature>
<protein>
    <submittedName>
        <fullName evidence="4">Helix-turn-helix domain-containing protein</fullName>
    </submittedName>
</protein>
<keyword evidence="2" id="KW-0472">Membrane</keyword>
<dbReference type="Gene3D" id="1.10.260.40">
    <property type="entry name" value="lambda repressor-like DNA-binding domains"/>
    <property type="match status" value="1"/>
</dbReference>
<evidence type="ECO:0000313" key="4">
    <source>
        <dbReference type="EMBL" id="QCI61105.2"/>
    </source>
</evidence>
<dbReference type="RefSeq" id="WP_181446417.1">
    <property type="nucleotide sequence ID" value="NZ_CP034413.3"/>
</dbReference>
<dbReference type="PROSITE" id="PS50943">
    <property type="entry name" value="HTH_CROC1"/>
    <property type="match status" value="1"/>
</dbReference>
<gene>
    <name evidence="4" type="ORF">EIO64_17440</name>
</gene>
<dbReference type="AlphaFoldDB" id="A0A856I4S8"/>
<dbReference type="Pfam" id="PF01381">
    <property type="entry name" value="HTH_3"/>
    <property type="match status" value="1"/>
</dbReference>
<keyword evidence="5" id="KW-1185">Reference proteome</keyword>
<dbReference type="PANTHER" id="PTHR46558:SF15">
    <property type="entry name" value="HELIX-TURN-HELIX DOMAIN PROTEIN"/>
    <property type="match status" value="1"/>
</dbReference>
<reference evidence="5" key="1">
    <citation type="submission" date="2018-12" db="EMBL/GenBank/DDBJ databases">
        <title>Dusodibacter welbiota gen. nov., sp. nov., isolated from human faeces and emended description of the Oscillibacter genus.</title>
        <authorList>
            <person name="Le Roy T."/>
            <person name="Van der Smissen P."/>
            <person name="Delzenne N."/>
            <person name="Muccioli G."/>
            <person name="Collet J.F."/>
            <person name="Cani P.D."/>
        </authorList>
    </citation>
    <scope>NUCLEOTIDE SEQUENCE [LARGE SCALE GENOMIC DNA]</scope>
    <source>
        <strain evidence="5">J115</strain>
    </source>
</reference>
<dbReference type="EMBL" id="CP034413">
    <property type="protein sequence ID" value="QCI61105.2"/>
    <property type="molecule type" value="Genomic_DNA"/>
</dbReference>
<dbReference type="InterPro" id="IPR001387">
    <property type="entry name" value="Cro/C1-type_HTH"/>
</dbReference>
<dbReference type="CDD" id="cd00093">
    <property type="entry name" value="HTH_XRE"/>
    <property type="match status" value="1"/>
</dbReference>
<dbReference type="InterPro" id="IPR010982">
    <property type="entry name" value="Lambda_DNA-bd_dom_sf"/>
</dbReference>
<evidence type="ECO:0000256" key="1">
    <source>
        <dbReference type="ARBA" id="ARBA00023125"/>
    </source>
</evidence>
<dbReference type="GO" id="GO:0003677">
    <property type="term" value="F:DNA binding"/>
    <property type="evidence" value="ECO:0007669"/>
    <property type="project" value="UniProtKB-KW"/>
</dbReference>
<evidence type="ECO:0000256" key="2">
    <source>
        <dbReference type="SAM" id="Phobius"/>
    </source>
</evidence>
<evidence type="ECO:0000313" key="5">
    <source>
        <dbReference type="Proteomes" id="UP000298642"/>
    </source>
</evidence>
<dbReference type="Proteomes" id="UP000298642">
    <property type="component" value="Chromosome"/>
</dbReference>
<organism evidence="4 5">
    <name type="scientific">Dysosmobacter welbionis</name>
    <dbReference type="NCBI Taxonomy" id="2093857"/>
    <lineage>
        <taxon>Bacteria</taxon>
        <taxon>Bacillati</taxon>
        <taxon>Bacillota</taxon>
        <taxon>Clostridia</taxon>
        <taxon>Eubacteriales</taxon>
        <taxon>Oscillospiraceae</taxon>
        <taxon>Dysosmobacter</taxon>
    </lineage>
</organism>
<feature type="domain" description="HTH cro/C1-type" evidence="3">
    <location>
        <begin position="7"/>
        <end position="62"/>
    </location>
</feature>
<evidence type="ECO:0000259" key="3">
    <source>
        <dbReference type="PROSITE" id="PS50943"/>
    </source>
</evidence>
<accession>A0A856I4S8</accession>
<proteinExistence type="predicted"/>